<evidence type="ECO:0000313" key="2">
    <source>
        <dbReference type="Proteomes" id="UP000736328"/>
    </source>
</evidence>
<organism evidence="1 2">
    <name type="scientific">candidate division TA06 bacterium</name>
    <dbReference type="NCBI Taxonomy" id="2250710"/>
    <lineage>
        <taxon>Bacteria</taxon>
        <taxon>Bacteria division TA06</taxon>
    </lineage>
</organism>
<dbReference type="Proteomes" id="UP000736328">
    <property type="component" value="Unassembled WGS sequence"/>
</dbReference>
<protein>
    <submittedName>
        <fullName evidence="1">Uncharacterized protein</fullName>
    </submittedName>
</protein>
<dbReference type="AlphaFoldDB" id="A0A933IAK9"/>
<accession>A0A933IAK9</accession>
<comment type="caution">
    <text evidence="1">The sequence shown here is derived from an EMBL/GenBank/DDBJ whole genome shotgun (WGS) entry which is preliminary data.</text>
</comment>
<dbReference type="EMBL" id="JACQXR010000143">
    <property type="protein sequence ID" value="MBI4727642.1"/>
    <property type="molecule type" value="Genomic_DNA"/>
</dbReference>
<proteinExistence type="predicted"/>
<evidence type="ECO:0000313" key="1">
    <source>
        <dbReference type="EMBL" id="MBI4727642.1"/>
    </source>
</evidence>
<gene>
    <name evidence="1" type="ORF">HY768_10575</name>
</gene>
<reference evidence="1" key="1">
    <citation type="submission" date="2020-07" db="EMBL/GenBank/DDBJ databases">
        <title>Huge and variable diversity of episymbiotic CPR bacteria and DPANN archaea in groundwater ecosystems.</title>
        <authorList>
            <person name="He C.Y."/>
            <person name="Keren R."/>
            <person name="Whittaker M."/>
            <person name="Farag I.F."/>
            <person name="Doudna J."/>
            <person name="Cate J.H.D."/>
            <person name="Banfield J.F."/>
        </authorList>
    </citation>
    <scope>NUCLEOTIDE SEQUENCE</scope>
    <source>
        <strain evidence="1">NC_groundwater_1520_Pr4_B-0.1um_53_5</strain>
    </source>
</reference>
<sequence length="56" mass="6064">MKKELASCIMPYFSAVATNNEAPSAKAVISAVIWYGNRTKSHLFGTSSSKRAVKKS</sequence>
<name>A0A933IAK9_UNCT6</name>